<keyword evidence="4" id="KW-1185">Reference proteome</keyword>
<comment type="similarity">
    <text evidence="1">Belongs to the PemK/MazF family.</text>
</comment>
<dbReference type="Proteomes" id="UP000030993">
    <property type="component" value="Unassembled WGS sequence"/>
</dbReference>
<evidence type="ECO:0008006" key="5">
    <source>
        <dbReference type="Google" id="ProtNLM"/>
    </source>
</evidence>
<dbReference type="SUPFAM" id="SSF50118">
    <property type="entry name" value="Cell growth inhibitor/plasmid maintenance toxic component"/>
    <property type="match status" value="1"/>
</dbReference>
<dbReference type="InterPro" id="IPR003477">
    <property type="entry name" value="PemK-like"/>
</dbReference>
<dbReference type="RefSeq" id="WP_039211192.1">
    <property type="nucleotide sequence ID" value="NZ_JSCE01000220.1"/>
</dbReference>
<gene>
    <name evidence="3" type="ORF">NZ47_12035</name>
</gene>
<dbReference type="InterPro" id="IPR011067">
    <property type="entry name" value="Plasmid_toxin/cell-grow_inhib"/>
</dbReference>
<dbReference type="Gene3D" id="2.30.30.110">
    <property type="match status" value="1"/>
</dbReference>
<dbReference type="Pfam" id="PF02452">
    <property type="entry name" value="PemK_toxin"/>
    <property type="match status" value="1"/>
</dbReference>
<protein>
    <recommendedName>
        <fullName evidence="5">PemK family transcriptional regulator</fullName>
    </recommendedName>
</protein>
<name>A0A0B2JVK2_9FIRM</name>
<proteinExistence type="inferred from homology"/>
<keyword evidence="2" id="KW-1277">Toxin-antitoxin system</keyword>
<reference evidence="3 4" key="1">
    <citation type="journal article" date="2013" name="PLoS ONE">
        <title>Identification and characterization of three novel lipases belonging to families II and V from Anaerovibrio lipolyticus 5ST.</title>
        <authorList>
            <person name="Prive F."/>
            <person name="Kaderbhai N.N."/>
            <person name="Girdwood S."/>
            <person name="Worgan H.J."/>
            <person name="Pinloche E."/>
            <person name="Scollan N.D."/>
            <person name="Huws S.A."/>
            <person name="Newbold C.J."/>
        </authorList>
    </citation>
    <scope>NUCLEOTIDE SEQUENCE [LARGE SCALE GENOMIC DNA]</scope>
    <source>
        <strain evidence="3 4">5S</strain>
    </source>
</reference>
<dbReference type="STRING" id="82374.NZ47_12035"/>
<evidence type="ECO:0000313" key="3">
    <source>
        <dbReference type="EMBL" id="KHM50661.1"/>
    </source>
</evidence>
<comment type="caution">
    <text evidence="3">The sequence shown here is derived from an EMBL/GenBank/DDBJ whole genome shotgun (WGS) entry which is preliminary data.</text>
</comment>
<evidence type="ECO:0000256" key="2">
    <source>
        <dbReference type="ARBA" id="ARBA00022649"/>
    </source>
</evidence>
<evidence type="ECO:0000256" key="1">
    <source>
        <dbReference type="ARBA" id="ARBA00007521"/>
    </source>
</evidence>
<dbReference type="EMBL" id="JSCE01000220">
    <property type="protein sequence ID" value="KHM50661.1"/>
    <property type="molecule type" value="Genomic_DNA"/>
</dbReference>
<sequence>MNEIKVKDIWYVKFPYEDDPQKSKIRPVIVLDKRNDSLEVLSVKVTSKSPRDIDGVLDEYEVPIFNWQESNLIKPSVARISKIQLIHQNAFLEYIGKITDKDWNNINKKAKSYFQLMEQQKALD</sequence>
<accession>A0A0B2JVK2</accession>
<dbReference type="AlphaFoldDB" id="A0A0B2JVK2"/>
<organism evidence="3 4">
    <name type="scientific">Anaerovibrio lipolyticus</name>
    <dbReference type="NCBI Taxonomy" id="82374"/>
    <lineage>
        <taxon>Bacteria</taxon>
        <taxon>Bacillati</taxon>
        <taxon>Bacillota</taxon>
        <taxon>Negativicutes</taxon>
        <taxon>Selenomonadales</taxon>
        <taxon>Selenomonadaceae</taxon>
        <taxon>Anaerovibrio</taxon>
    </lineage>
</organism>
<evidence type="ECO:0000313" key="4">
    <source>
        <dbReference type="Proteomes" id="UP000030993"/>
    </source>
</evidence>
<dbReference type="GO" id="GO:0003677">
    <property type="term" value="F:DNA binding"/>
    <property type="evidence" value="ECO:0007669"/>
    <property type="project" value="InterPro"/>
</dbReference>